<dbReference type="Proteomes" id="UP000765509">
    <property type="component" value="Unassembled WGS sequence"/>
</dbReference>
<keyword evidence="2" id="KW-1185">Reference proteome</keyword>
<comment type="caution">
    <text evidence="1">The sequence shown here is derived from an EMBL/GenBank/DDBJ whole genome shotgun (WGS) entry which is preliminary data.</text>
</comment>
<organism evidence="1 2">
    <name type="scientific">Austropuccinia psidii MF-1</name>
    <dbReference type="NCBI Taxonomy" id="1389203"/>
    <lineage>
        <taxon>Eukaryota</taxon>
        <taxon>Fungi</taxon>
        <taxon>Dikarya</taxon>
        <taxon>Basidiomycota</taxon>
        <taxon>Pucciniomycotina</taxon>
        <taxon>Pucciniomycetes</taxon>
        <taxon>Pucciniales</taxon>
        <taxon>Sphaerophragmiaceae</taxon>
        <taxon>Austropuccinia</taxon>
    </lineage>
</organism>
<reference evidence="1" key="1">
    <citation type="submission" date="2021-03" db="EMBL/GenBank/DDBJ databases">
        <title>Draft genome sequence of rust myrtle Austropuccinia psidii MF-1, a brazilian biotype.</title>
        <authorList>
            <person name="Quecine M.C."/>
            <person name="Pachon D.M.R."/>
            <person name="Bonatelli M.L."/>
            <person name="Correr F.H."/>
            <person name="Franceschini L.M."/>
            <person name="Leite T.F."/>
            <person name="Margarido G.R.A."/>
            <person name="Almeida C.A."/>
            <person name="Ferrarezi J.A."/>
            <person name="Labate C.A."/>
        </authorList>
    </citation>
    <scope>NUCLEOTIDE SEQUENCE</scope>
    <source>
        <strain evidence="1">MF-1</strain>
    </source>
</reference>
<dbReference type="EMBL" id="AVOT02052156">
    <property type="protein sequence ID" value="MBW0547102.1"/>
    <property type="molecule type" value="Genomic_DNA"/>
</dbReference>
<dbReference type="OrthoDB" id="5592268at2759"/>
<name>A0A9Q3P221_9BASI</name>
<accession>A0A9Q3P221</accession>
<dbReference type="AlphaFoldDB" id="A0A9Q3P221"/>
<sequence length="105" mass="12077">MLEKGLNPKLLVDTLKKDLVDIHPAASSFPLLLDKVRHNPNQSMNDSFEYSKQKWDKNHKTSEFKVGDLIPVSTLGFNTIKGPKKLKVPFDHLLLKPFMGQMQYR</sequence>
<gene>
    <name evidence="1" type="ORF">O181_086817</name>
</gene>
<evidence type="ECO:0000313" key="2">
    <source>
        <dbReference type="Proteomes" id="UP000765509"/>
    </source>
</evidence>
<protein>
    <submittedName>
        <fullName evidence="1">Uncharacterized protein</fullName>
    </submittedName>
</protein>
<evidence type="ECO:0000313" key="1">
    <source>
        <dbReference type="EMBL" id="MBW0547102.1"/>
    </source>
</evidence>
<proteinExistence type="predicted"/>